<accession>A0ABW9U7Z3</accession>
<evidence type="ECO:0000256" key="7">
    <source>
        <dbReference type="RuleBase" id="RU363032"/>
    </source>
</evidence>
<reference evidence="9 10" key="1">
    <citation type="submission" date="2019-12" db="EMBL/GenBank/DDBJ databases">
        <authorList>
            <person name="Huq M.A."/>
        </authorList>
    </citation>
    <scope>NUCLEOTIDE SEQUENCE [LARGE SCALE GENOMIC DNA]</scope>
    <source>
        <strain evidence="9 10">MAH-34</strain>
    </source>
</reference>
<sequence length="300" mass="33734">MKRMFGSVGSSRSSRITWLIVWICTVLLACCVVFPFVWMILTSLKSAEEINRMPPTWLPDVWHLKNYAEAWLKPESTFQRYFVNTVIIAGVGTALQLLVCVPIAFAITHFTFRGRNLIFMLVVITMLIPFDVTLVPNFVTMRHIPFAGGNDWAGNGGQGFYDSYMGMMLPFLAEAFTIFLLRQAFLSVQKEYWEAAQVDGMSSARYLWSVLLPLVLPSLITTALLAFIGKWNGVLWPLLITSSEALRPLQVGLLYFVSEEGPNYHHLMAAATFTIAPIVVLYLVAQHWFHQGITSAGLKG</sequence>
<feature type="transmembrane region" description="Helical" evidence="7">
    <location>
        <begin position="164"/>
        <end position="185"/>
    </location>
</feature>
<comment type="similarity">
    <text evidence="7">Belongs to the binding-protein-dependent transport system permease family.</text>
</comment>
<dbReference type="Pfam" id="PF00528">
    <property type="entry name" value="BPD_transp_1"/>
    <property type="match status" value="1"/>
</dbReference>
<dbReference type="CDD" id="cd06261">
    <property type="entry name" value="TM_PBP2"/>
    <property type="match status" value="1"/>
</dbReference>
<evidence type="ECO:0000313" key="9">
    <source>
        <dbReference type="EMBL" id="MVQ35375.1"/>
    </source>
</evidence>
<feature type="transmembrane region" description="Helical" evidence="7">
    <location>
        <begin position="206"/>
        <end position="228"/>
    </location>
</feature>
<feature type="domain" description="ABC transmembrane type-1" evidence="8">
    <location>
        <begin position="82"/>
        <end position="285"/>
    </location>
</feature>
<comment type="subcellular location">
    <subcellularLocation>
        <location evidence="1 7">Cell membrane</location>
        <topology evidence="1 7">Multi-pass membrane protein</topology>
    </subcellularLocation>
</comment>
<feature type="transmembrane region" description="Helical" evidence="7">
    <location>
        <begin position="81"/>
        <end position="105"/>
    </location>
</feature>
<comment type="caution">
    <text evidence="9">The sequence shown here is derived from an EMBL/GenBank/DDBJ whole genome shotgun (WGS) entry which is preliminary data.</text>
</comment>
<gene>
    <name evidence="9" type="ORF">GON05_11980</name>
</gene>
<organism evidence="9 10">
    <name type="scientific">Paenibacillus anseongense</name>
    <dbReference type="NCBI Taxonomy" id="2682845"/>
    <lineage>
        <taxon>Bacteria</taxon>
        <taxon>Bacillati</taxon>
        <taxon>Bacillota</taxon>
        <taxon>Bacilli</taxon>
        <taxon>Bacillales</taxon>
        <taxon>Paenibacillaceae</taxon>
        <taxon>Paenibacillus</taxon>
    </lineage>
</organism>
<evidence type="ECO:0000256" key="6">
    <source>
        <dbReference type="ARBA" id="ARBA00023136"/>
    </source>
</evidence>
<proteinExistence type="inferred from homology"/>
<evidence type="ECO:0000256" key="2">
    <source>
        <dbReference type="ARBA" id="ARBA00022448"/>
    </source>
</evidence>
<dbReference type="InterPro" id="IPR000515">
    <property type="entry name" value="MetI-like"/>
</dbReference>
<dbReference type="PROSITE" id="PS51257">
    <property type="entry name" value="PROKAR_LIPOPROTEIN"/>
    <property type="match status" value="1"/>
</dbReference>
<keyword evidence="10" id="KW-1185">Reference proteome</keyword>
<evidence type="ECO:0000256" key="5">
    <source>
        <dbReference type="ARBA" id="ARBA00022989"/>
    </source>
</evidence>
<dbReference type="SUPFAM" id="SSF161098">
    <property type="entry name" value="MetI-like"/>
    <property type="match status" value="1"/>
</dbReference>
<evidence type="ECO:0000256" key="1">
    <source>
        <dbReference type="ARBA" id="ARBA00004651"/>
    </source>
</evidence>
<feature type="transmembrane region" description="Helical" evidence="7">
    <location>
        <begin position="117"/>
        <end position="139"/>
    </location>
</feature>
<evidence type="ECO:0000256" key="3">
    <source>
        <dbReference type="ARBA" id="ARBA00022475"/>
    </source>
</evidence>
<keyword evidence="5 7" id="KW-1133">Transmembrane helix</keyword>
<dbReference type="Proteomes" id="UP000467637">
    <property type="component" value="Unassembled WGS sequence"/>
</dbReference>
<keyword evidence="4 7" id="KW-0812">Transmembrane</keyword>
<evidence type="ECO:0000256" key="4">
    <source>
        <dbReference type="ARBA" id="ARBA00022692"/>
    </source>
</evidence>
<keyword evidence="6 7" id="KW-0472">Membrane</keyword>
<evidence type="ECO:0000259" key="8">
    <source>
        <dbReference type="PROSITE" id="PS50928"/>
    </source>
</evidence>
<name>A0ABW9U7Z3_9BACL</name>
<dbReference type="Gene3D" id="1.10.3720.10">
    <property type="entry name" value="MetI-like"/>
    <property type="match status" value="1"/>
</dbReference>
<feature type="transmembrane region" description="Helical" evidence="7">
    <location>
        <begin position="20"/>
        <end position="41"/>
    </location>
</feature>
<dbReference type="PROSITE" id="PS50928">
    <property type="entry name" value="ABC_TM1"/>
    <property type="match status" value="1"/>
</dbReference>
<dbReference type="InterPro" id="IPR035906">
    <property type="entry name" value="MetI-like_sf"/>
</dbReference>
<evidence type="ECO:0000313" key="10">
    <source>
        <dbReference type="Proteomes" id="UP000467637"/>
    </source>
</evidence>
<keyword evidence="3" id="KW-1003">Cell membrane</keyword>
<dbReference type="PANTHER" id="PTHR43744">
    <property type="entry name" value="ABC TRANSPORTER PERMEASE PROTEIN MG189-RELATED-RELATED"/>
    <property type="match status" value="1"/>
</dbReference>
<dbReference type="PANTHER" id="PTHR43744:SF12">
    <property type="entry name" value="ABC TRANSPORTER PERMEASE PROTEIN MG189-RELATED"/>
    <property type="match status" value="1"/>
</dbReference>
<protein>
    <submittedName>
        <fullName evidence="9">ABC transporter permease subunit</fullName>
    </submittedName>
</protein>
<keyword evidence="2 7" id="KW-0813">Transport</keyword>
<dbReference type="EMBL" id="WSEM01000009">
    <property type="protein sequence ID" value="MVQ35375.1"/>
    <property type="molecule type" value="Genomic_DNA"/>
</dbReference>
<feature type="transmembrane region" description="Helical" evidence="7">
    <location>
        <begin position="264"/>
        <end position="285"/>
    </location>
</feature>